<proteinExistence type="predicted"/>
<evidence type="ECO:0000256" key="1">
    <source>
        <dbReference type="SAM" id="Phobius"/>
    </source>
</evidence>
<accession>A0A6J4VGY2</accession>
<gene>
    <name evidence="2" type="ORF">AVDCRST_MAG86-2528</name>
</gene>
<keyword evidence="1" id="KW-1133">Transmembrane helix</keyword>
<dbReference type="AlphaFoldDB" id="A0A6J4VGY2"/>
<keyword evidence="1" id="KW-0812">Transmembrane</keyword>
<feature type="transmembrane region" description="Helical" evidence="1">
    <location>
        <begin position="58"/>
        <end position="78"/>
    </location>
</feature>
<protein>
    <submittedName>
        <fullName evidence="2">Uncharacterized protein</fullName>
    </submittedName>
</protein>
<organism evidence="2">
    <name type="scientific">uncultured Truepera sp</name>
    <dbReference type="NCBI Taxonomy" id="543023"/>
    <lineage>
        <taxon>Bacteria</taxon>
        <taxon>Thermotogati</taxon>
        <taxon>Deinococcota</taxon>
        <taxon>Deinococci</taxon>
        <taxon>Trueperales</taxon>
        <taxon>Trueperaceae</taxon>
        <taxon>Truepera</taxon>
        <taxon>environmental samples</taxon>
    </lineage>
</organism>
<feature type="transmembrane region" description="Helical" evidence="1">
    <location>
        <begin position="90"/>
        <end position="113"/>
    </location>
</feature>
<sequence length="161" mass="16899">MLRALQTFLKSDAPTERQAAAALRTLFVLAFTGQTGLALIAWGALFMVFTPEPSASTLTAQVLVTMAGLELPLTLALGTLSARSGEQAGALSAALLQGILLASPIWFALFAWLIGSPALYTFTLLGIVALYYALGLLLVGRYAAQATVTGARTTNRPDVKL</sequence>
<reference evidence="2" key="1">
    <citation type="submission" date="2020-02" db="EMBL/GenBank/DDBJ databases">
        <authorList>
            <person name="Meier V. D."/>
        </authorList>
    </citation>
    <scope>NUCLEOTIDE SEQUENCE</scope>
    <source>
        <strain evidence="2">AVDCRST_MAG86</strain>
    </source>
</reference>
<keyword evidence="1" id="KW-0472">Membrane</keyword>
<dbReference type="EMBL" id="CADCWP010000216">
    <property type="protein sequence ID" value="CAA9578544.1"/>
    <property type="molecule type" value="Genomic_DNA"/>
</dbReference>
<evidence type="ECO:0000313" key="2">
    <source>
        <dbReference type="EMBL" id="CAA9578544.1"/>
    </source>
</evidence>
<feature type="transmembrane region" description="Helical" evidence="1">
    <location>
        <begin position="21"/>
        <end position="46"/>
    </location>
</feature>
<feature type="transmembrane region" description="Helical" evidence="1">
    <location>
        <begin position="119"/>
        <end position="139"/>
    </location>
</feature>
<name>A0A6J4VGY2_9DEIN</name>